<dbReference type="RefSeq" id="WP_182386852.1">
    <property type="nucleotide sequence ID" value="NZ_CP059833.1"/>
</dbReference>
<evidence type="ECO:0000313" key="3">
    <source>
        <dbReference type="Proteomes" id="UP000515570"/>
    </source>
</evidence>
<feature type="transmembrane region" description="Helical" evidence="1">
    <location>
        <begin position="20"/>
        <end position="41"/>
    </location>
</feature>
<keyword evidence="3" id="KW-1185">Reference proteome</keyword>
<keyword evidence="1" id="KW-0812">Transmembrane</keyword>
<proteinExistence type="predicted"/>
<organism evidence="2 3">
    <name type="scientific">Corynebacterium hindlerae</name>
    <dbReference type="NCBI Taxonomy" id="699041"/>
    <lineage>
        <taxon>Bacteria</taxon>
        <taxon>Bacillati</taxon>
        <taxon>Actinomycetota</taxon>
        <taxon>Actinomycetes</taxon>
        <taxon>Mycobacteriales</taxon>
        <taxon>Corynebacteriaceae</taxon>
        <taxon>Corynebacterium</taxon>
    </lineage>
</organism>
<sequence>MNLLANPHDADLPASKVPRNLQLAGVVLFGLAIVTAAVLSLTEHWRRSTFAFGVAMIWLAVLRLTCDSRSLGVLAVRSRRFDAAFSTLLGAIMVFLAVSVDALGS</sequence>
<protein>
    <submittedName>
        <fullName evidence="2">DUF3017 domain-containing protein</fullName>
    </submittedName>
</protein>
<feature type="transmembrane region" description="Helical" evidence="1">
    <location>
        <begin position="85"/>
        <end position="104"/>
    </location>
</feature>
<dbReference type="InterPro" id="IPR021385">
    <property type="entry name" value="DUF3017"/>
</dbReference>
<feature type="transmembrane region" description="Helical" evidence="1">
    <location>
        <begin position="48"/>
        <end position="65"/>
    </location>
</feature>
<dbReference type="Proteomes" id="UP000515570">
    <property type="component" value="Chromosome"/>
</dbReference>
<keyword evidence="1" id="KW-0472">Membrane</keyword>
<dbReference type="EMBL" id="CP059833">
    <property type="protein sequence ID" value="QMV86037.1"/>
    <property type="molecule type" value="Genomic_DNA"/>
</dbReference>
<accession>A0A7G5FHE6</accession>
<gene>
    <name evidence="2" type="ORF">HW450_04785</name>
</gene>
<dbReference type="Pfam" id="PF11222">
    <property type="entry name" value="DUF3017"/>
    <property type="match status" value="1"/>
</dbReference>
<name>A0A7G5FHE6_9CORY</name>
<dbReference type="AlphaFoldDB" id="A0A7G5FHE6"/>
<reference evidence="2 3" key="1">
    <citation type="submission" date="2020-07" db="EMBL/GenBank/DDBJ databases">
        <title>non toxigenic Corynebacterium sp. nov from a clinical source.</title>
        <authorList>
            <person name="Bernier A.-M."/>
            <person name="Bernard K."/>
        </authorList>
    </citation>
    <scope>NUCLEOTIDE SEQUENCE [LARGE SCALE GENOMIC DNA]</scope>
    <source>
        <strain evidence="3">NML 93-0612</strain>
    </source>
</reference>
<evidence type="ECO:0000313" key="2">
    <source>
        <dbReference type="EMBL" id="QMV86037.1"/>
    </source>
</evidence>
<keyword evidence="1" id="KW-1133">Transmembrane helix</keyword>
<evidence type="ECO:0000256" key="1">
    <source>
        <dbReference type="SAM" id="Phobius"/>
    </source>
</evidence>